<dbReference type="AlphaFoldDB" id="A0A4U0F0A7"/>
<evidence type="ECO:0000313" key="1">
    <source>
        <dbReference type="EMBL" id="TJY37773.1"/>
    </source>
</evidence>
<keyword evidence="2" id="KW-1185">Reference proteome</keyword>
<evidence type="ECO:0000313" key="2">
    <source>
        <dbReference type="Proteomes" id="UP000307657"/>
    </source>
</evidence>
<name>A0A4U0F0A7_9FLAO</name>
<sequence>MKRIEAYYRKLTIVLFSILTVTYCTPLFSQESSLLKLDPELLILLKESQNVTNQLSDQLYPNWKFSKTPVLFYKPNVQDILINFPHKPEGFDVYNGFNPLDGQTIYVRNESTYIQYDDQNTTIEIDGVKVLVVADTYSSMRNQLRGAIMNQPKEFLNKWLDDWSFIGSPYHKLSTILHEGFHVHQETLAKGKNANEGSVANYPFLDPINNSLSVLEGLILKDALLSKDEKIISKKARQFVAVRNYRQSLLDSVFVAYENLNEFAEGTAKYIEYKFYSEGENITPIDEMKYINGFADYKNTLPDFFKKEIEDMVNIVSVNDNRFGNKFGAGPLRFKLYYLGACQGLLLDKVMPKWKSRIFDKEVFLSGLLDESLSLSSNQKKAYLDKAKLEYDYDGIFKTKLEFEKEGKKVIQEKVDAIMSAPNKTLVILDYKGHKITGMNYTPFGVTKVDDNSIIYEMVPVGIYFDKVPELISKTPFPLLVNTKEERVYFSINTSIDEFTNGTTNKMLYKEFEVKATEFNVKKENNAVIITFK</sequence>
<protein>
    <submittedName>
        <fullName evidence="1">Uncharacterized protein</fullName>
    </submittedName>
</protein>
<organism evidence="1 2">
    <name type="scientific">Pontimicrobium aquaticum</name>
    <dbReference type="NCBI Taxonomy" id="2565367"/>
    <lineage>
        <taxon>Bacteria</taxon>
        <taxon>Pseudomonadati</taxon>
        <taxon>Bacteroidota</taxon>
        <taxon>Flavobacteriia</taxon>
        <taxon>Flavobacteriales</taxon>
        <taxon>Flavobacteriaceae</taxon>
        <taxon>Pontimicrobium</taxon>
    </lineage>
</organism>
<dbReference type="EMBL" id="SUPL01000001">
    <property type="protein sequence ID" value="TJY37773.1"/>
    <property type="molecule type" value="Genomic_DNA"/>
</dbReference>
<reference evidence="1 2" key="1">
    <citation type="submission" date="2019-04" db="EMBL/GenBank/DDBJ databases">
        <title>Lacinutrix sp. nov., isolated from marine water.</title>
        <authorList>
            <person name="Kim W."/>
        </authorList>
    </citation>
    <scope>NUCLEOTIDE SEQUENCE [LARGE SCALE GENOMIC DNA]</scope>
    <source>
        <strain evidence="1 2">CAU 1491</strain>
    </source>
</reference>
<accession>A0A4U0F0A7</accession>
<dbReference type="RefSeq" id="WP_136839947.1">
    <property type="nucleotide sequence ID" value="NZ_SUPL01000001.1"/>
</dbReference>
<comment type="caution">
    <text evidence="1">The sequence shown here is derived from an EMBL/GenBank/DDBJ whole genome shotgun (WGS) entry which is preliminary data.</text>
</comment>
<gene>
    <name evidence="1" type="ORF">E5167_00535</name>
</gene>
<dbReference type="OrthoDB" id="1491184at2"/>
<proteinExistence type="predicted"/>
<dbReference type="Proteomes" id="UP000307657">
    <property type="component" value="Unassembled WGS sequence"/>
</dbReference>